<gene>
    <name evidence="1" type="ORF">Cylst_4402</name>
</gene>
<dbReference type="HOGENOM" id="CLU_2069202_0_0_3"/>
<dbReference type="AlphaFoldDB" id="K9X346"/>
<name>K9X346_9NOST</name>
<sequence length="118" mass="12668">MSQQSFVEYHENFLTQPANAALRQALDATEADEFGQLAVEQGKANGFDFTLDDVKAVMVSTERKVLGLSTSAPSVNIRSLNSVNGIKARPTNRELSEQELESVAGGAIGTGSTIMCCW</sequence>
<dbReference type="OrthoDB" id="486540at2"/>
<proteinExistence type="predicted"/>
<dbReference type="Proteomes" id="UP000010475">
    <property type="component" value="Chromosome"/>
</dbReference>
<accession>K9X346</accession>
<reference evidence="1 2" key="1">
    <citation type="submission" date="2012-06" db="EMBL/GenBank/DDBJ databases">
        <title>Finished chromosome of genome of Cylindrospermum stagnale PCC 7417.</title>
        <authorList>
            <consortium name="US DOE Joint Genome Institute"/>
            <person name="Gugger M."/>
            <person name="Coursin T."/>
            <person name="Rippka R."/>
            <person name="Tandeau De Marsac N."/>
            <person name="Huntemann M."/>
            <person name="Wei C.-L."/>
            <person name="Han J."/>
            <person name="Detter J.C."/>
            <person name="Han C."/>
            <person name="Tapia R."/>
            <person name="Chen A."/>
            <person name="Kyrpides N."/>
            <person name="Mavromatis K."/>
            <person name="Markowitz V."/>
            <person name="Szeto E."/>
            <person name="Ivanova N."/>
            <person name="Pagani I."/>
            <person name="Pati A."/>
            <person name="Goodwin L."/>
            <person name="Nordberg H.P."/>
            <person name="Cantor M.N."/>
            <person name="Hua S.X."/>
            <person name="Woyke T."/>
            <person name="Kerfeld C.A."/>
        </authorList>
    </citation>
    <scope>NUCLEOTIDE SEQUENCE [LARGE SCALE GENOMIC DNA]</scope>
    <source>
        <strain evidence="1 2">PCC 7417</strain>
    </source>
</reference>
<dbReference type="KEGG" id="csg:Cylst_4402"/>
<evidence type="ECO:0008006" key="3">
    <source>
        <dbReference type="Google" id="ProtNLM"/>
    </source>
</evidence>
<evidence type="ECO:0000313" key="2">
    <source>
        <dbReference type="Proteomes" id="UP000010475"/>
    </source>
</evidence>
<evidence type="ECO:0000313" key="1">
    <source>
        <dbReference type="EMBL" id="AFZ26491.1"/>
    </source>
</evidence>
<keyword evidence="2" id="KW-1185">Reference proteome</keyword>
<organism evidence="1 2">
    <name type="scientific">Cylindrospermum stagnale PCC 7417</name>
    <dbReference type="NCBI Taxonomy" id="56107"/>
    <lineage>
        <taxon>Bacteria</taxon>
        <taxon>Bacillati</taxon>
        <taxon>Cyanobacteriota</taxon>
        <taxon>Cyanophyceae</taxon>
        <taxon>Nostocales</taxon>
        <taxon>Nostocaceae</taxon>
        <taxon>Cylindrospermum</taxon>
    </lineage>
</organism>
<dbReference type="RefSeq" id="WP_015209733.1">
    <property type="nucleotide sequence ID" value="NC_019757.1"/>
</dbReference>
<protein>
    <recommendedName>
        <fullName evidence="3">Bacteriocin propeptide, TIGR03798 family</fullName>
    </recommendedName>
</protein>
<dbReference type="EMBL" id="CP003642">
    <property type="protein sequence ID" value="AFZ26491.1"/>
    <property type="molecule type" value="Genomic_DNA"/>
</dbReference>